<feature type="domain" description="MyTH4" evidence="17">
    <location>
        <begin position="1136"/>
        <end position="1294"/>
    </location>
</feature>
<feature type="domain" description="MyTH4" evidence="17">
    <location>
        <begin position="1835"/>
        <end position="1993"/>
    </location>
</feature>
<dbReference type="PANTHER" id="PTHR46049">
    <property type="entry name" value="AGAP003327-PA"/>
    <property type="match status" value="1"/>
</dbReference>
<reference evidence="20" key="1">
    <citation type="journal article" date="2011" name="Genome Biol.">
        <title>Comparative genomics of the social amoebae Dictyostelium discoideum and Dictyostelium purpureum.</title>
        <authorList>
            <consortium name="US DOE Joint Genome Institute (JGI-PGF)"/>
            <person name="Sucgang R."/>
            <person name="Kuo A."/>
            <person name="Tian X."/>
            <person name="Salerno W."/>
            <person name="Parikh A."/>
            <person name="Feasley C.L."/>
            <person name="Dalin E."/>
            <person name="Tu H."/>
            <person name="Huang E."/>
            <person name="Barry K."/>
            <person name="Lindquist E."/>
            <person name="Shapiro H."/>
            <person name="Bruce D."/>
            <person name="Schmutz J."/>
            <person name="Salamov A."/>
            <person name="Fey P."/>
            <person name="Gaudet P."/>
            <person name="Anjard C."/>
            <person name="Babu M.M."/>
            <person name="Basu S."/>
            <person name="Bushmanova Y."/>
            <person name="van der Wel H."/>
            <person name="Katoh-Kurasawa M."/>
            <person name="Dinh C."/>
            <person name="Coutinho P.M."/>
            <person name="Saito T."/>
            <person name="Elias M."/>
            <person name="Schaap P."/>
            <person name="Kay R.R."/>
            <person name="Henrissat B."/>
            <person name="Eichinger L."/>
            <person name="Rivero F."/>
            <person name="Putnam N.H."/>
            <person name="West C.M."/>
            <person name="Loomis W.F."/>
            <person name="Chisholm R.L."/>
            <person name="Shaulsky G."/>
            <person name="Strassmann J.E."/>
            <person name="Queller D.C."/>
            <person name="Kuspa A."/>
            <person name="Grigoriev I.V."/>
        </authorList>
    </citation>
    <scope>NUCLEOTIDE SEQUENCE [LARGE SCALE GENOMIC DNA]</scope>
    <source>
        <strain evidence="20">QSDP1</strain>
    </source>
</reference>
<dbReference type="Gene3D" id="1.10.10.820">
    <property type="match status" value="1"/>
</dbReference>
<feature type="domain" description="Ras-associating" evidence="16">
    <location>
        <begin position="2000"/>
        <end position="2091"/>
    </location>
</feature>
<dbReference type="GO" id="GO:0005096">
    <property type="term" value="F:GTPase activator activity"/>
    <property type="evidence" value="ECO:0007669"/>
    <property type="project" value="UniProtKB-KW"/>
</dbReference>
<dbReference type="GO" id="GO:0000902">
    <property type="term" value="P:cell morphogenesis"/>
    <property type="evidence" value="ECO:0007669"/>
    <property type="project" value="EnsemblProtists"/>
</dbReference>
<dbReference type="Gene3D" id="1.20.58.530">
    <property type="match status" value="1"/>
</dbReference>
<evidence type="ECO:0000256" key="12">
    <source>
        <dbReference type="PROSITE-ProRule" id="PRU00782"/>
    </source>
</evidence>
<dbReference type="GO" id="GO:0007165">
    <property type="term" value="P:signal transduction"/>
    <property type="evidence" value="ECO:0007669"/>
    <property type="project" value="InterPro"/>
</dbReference>
<dbReference type="CDD" id="cd17110">
    <property type="entry name" value="FERM_F1_Myo10_like"/>
    <property type="match status" value="1"/>
</dbReference>
<dbReference type="SMART" id="SM00242">
    <property type="entry name" value="MYSc"/>
    <property type="match status" value="1"/>
</dbReference>
<proteinExistence type="inferred from homology"/>
<dbReference type="OrthoDB" id="15727at2759"/>
<dbReference type="Pfam" id="PF00784">
    <property type="entry name" value="MyTH4"/>
    <property type="match status" value="2"/>
</dbReference>
<evidence type="ECO:0000256" key="7">
    <source>
        <dbReference type="ARBA" id="ARBA00022840"/>
    </source>
</evidence>
<dbReference type="PROSITE" id="PS50096">
    <property type="entry name" value="IQ"/>
    <property type="match status" value="2"/>
</dbReference>
<dbReference type="PRINTS" id="PR00193">
    <property type="entry name" value="MYOSINHEAVY"/>
</dbReference>
<keyword evidence="6 12" id="KW-0547">Nucleotide-binding</keyword>
<dbReference type="GO" id="GO:0051592">
    <property type="term" value="P:response to calcium ion"/>
    <property type="evidence" value="ECO:0007669"/>
    <property type="project" value="EnsemblProtists"/>
</dbReference>
<dbReference type="GeneID" id="10509332"/>
<evidence type="ECO:0000259" key="16">
    <source>
        <dbReference type="PROSITE" id="PS50200"/>
    </source>
</evidence>
<dbReference type="PANTHER" id="PTHR46049:SF5">
    <property type="entry name" value="PLECKSTRIN HOMOLOGY DOMAIN-CONTAINING FAMILY H MEMBER 3"/>
    <property type="match status" value="1"/>
</dbReference>
<organism evidence="19 20">
    <name type="scientific">Dictyostelium purpureum</name>
    <name type="common">Slime mold</name>
    <dbReference type="NCBI Taxonomy" id="5786"/>
    <lineage>
        <taxon>Eukaryota</taxon>
        <taxon>Amoebozoa</taxon>
        <taxon>Evosea</taxon>
        <taxon>Eumycetozoa</taxon>
        <taxon>Dictyostelia</taxon>
        <taxon>Dictyosteliales</taxon>
        <taxon>Dictyosteliaceae</taxon>
        <taxon>Dictyostelium</taxon>
    </lineage>
</organism>
<keyword evidence="10 12" id="KW-0009">Actin-binding</keyword>
<dbReference type="InterPro" id="IPR055159">
    <property type="entry name" value="DdMyo7_FERM"/>
</dbReference>
<dbReference type="FunFam" id="1.10.10.820:FF:000001">
    <property type="entry name" value="Myosin heavy chain"/>
    <property type="match status" value="1"/>
</dbReference>
<dbReference type="PROSITE" id="PS50057">
    <property type="entry name" value="FERM_3"/>
    <property type="match status" value="2"/>
</dbReference>
<dbReference type="Gene3D" id="1.25.40.530">
    <property type="entry name" value="MyTH4 domain"/>
    <property type="match status" value="3"/>
</dbReference>
<dbReference type="InterPro" id="IPR011993">
    <property type="entry name" value="PH-like_dom_sf"/>
</dbReference>
<dbReference type="InterPro" id="IPR000299">
    <property type="entry name" value="FERM_domain"/>
</dbReference>
<dbReference type="GO" id="GO:0007015">
    <property type="term" value="P:actin filament organization"/>
    <property type="evidence" value="ECO:0000318"/>
    <property type="project" value="GO_Central"/>
</dbReference>
<dbReference type="InParanoid" id="F0Z7K7"/>
<feature type="domain" description="FERM" evidence="15">
    <location>
        <begin position="1299"/>
        <end position="1616"/>
    </location>
</feature>
<dbReference type="RefSeq" id="XP_003283427.1">
    <property type="nucleotide sequence ID" value="XM_003283379.1"/>
</dbReference>
<accession>F0Z7K7</accession>
<keyword evidence="9 12" id="KW-0505">Motor protein</keyword>
<dbReference type="InterPro" id="IPR036028">
    <property type="entry name" value="SH3-like_dom_sf"/>
</dbReference>
<evidence type="ECO:0000256" key="3">
    <source>
        <dbReference type="ARBA" id="ARBA00022443"/>
    </source>
</evidence>
<dbReference type="InterPro" id="IPR000048">
    <property type="entry name" value="IQ_motif_EF-hand-BS"/>
</dbReference>
<dbReference type="STRING" id="5786.F0Z7K7"/>
<feature type="compositionally biased region" description="Low complexity" evidence="13">
    <location>
        <begin position="1065"/>
        <end position="1090"/>
    </location>
</feature>
<dbReference type="GO" id="GO:0000146">
    <property type="term" value="F:microfilament motor activity"/>
    <property type="evidence" value="ECO:0000318"/>
    <property type="project" value="GO_Central"/>
</dbReference>
<dbReference type="GO" id="GO:0006897">
    <property type="term" value="P:endocytosis"/>
    <property type="evidence" value="ECO:0000318"/>
    <property type="project" value="GO_Central"/>
</dbReference>
<dbReference type="Gene3D" id="1.20.120.720">
    <property type="entry name" value="Myosin VI head, motor domain, U50 subdomain"/>
    <property type="match status" value="1"/>
</dbReference>
<dbReference type="Pfam" id="PF00063">
    <property type="entry name" value="Myosin_head"/>
    <property type="match status" value="1"/>
</dbReference>
<dbReference type="GO" id="GO:0031252">
    <property type="term" value="C:cell leading edge"/>
    <property type="evidence" value="ECO:0007669"/>
    <property type="project" value="EnsemblProtists"/>
</dbReference>
<dbReference type="GO" id="GO:0009847">
    <property type="term" value="P:spore germination"/>
    <property type="evidence" value="ECO:0007669"/>
    <property type="project" value="EnsemblProtists"/>
</dbReference>
<keyword evidence="5" id="KW-0963">Cytoplasm</keyword>
<feature type="region of interest" description="Disordered" evidence="13">
    <location>
        <begin position="956"/>
        <end position="1093"/>
    </location>
</feature>
<dbReference type="SMART" id="SM00015">
    <property type="entry name" value="IQ"/>
    <property type="match status" value="3"/>
</dbReference>
<comment type="subcellular location">
    <subcellularLocation>
        <location evidence="1">Cytoplasm</location>
    </subcellularLocation>
</comment>
<evidence type="ECO:0000259" key="14">
    <source>
        <dbReference type="PROSITE" id="PS50002"/>
    </source>
</evidence>
<dbReference type="PROSITE" id="PS51016">
    <property type="entry name" value="MYTH4"/>
    <property type="match status" value="2"/>
</dbReference>
<dbReference type="GO" id="GO:0006909">
    <property type="term" value="P:phagocytosis"/>
    <property type="evidence" value="ECO:0007669"/>
    <property type="project" value="EnsemblProtists"/>
</dbReference>
<keyword evidence="4" id="KW-0343">GTPase activation</keyword>
<dbReference type="KEGG" id="dpp:DICPUDRAFT_52275"/>
<evidence type="ECO:0000259" key="17">
    <source>
        <dbReference type="PROSITE" id="PS51016"/>
    </source>
</evidence>
<dbReference type="InterPro" id="IPR002404">
    <property type="entry name" value="IRS_PTB"/>
</dbReference>
<dbReference type="GO" id="GO:0032433">
    <property type="term" value="C:filopodium tip"/>
    <property type="evidence" value="ECO:0007669"/>
    <property type="project" value="EnsemblProtists"/>
</dbReference>
<dbReference type="VEuPathDB" id="AmoebaDB:DICPUDRAFT_52275"/>
<feature type="compositionally biased region" description="Basic and acidic residues" evidence="13">
    <location>
        <begin position="795"/>
        <end position="860"/>
    </location>
</feature>
<evidence type="ECO:0000313" key="19">
    <source>
        <dbReference type="EMBL" id="EGC40078.1"/>
    </source>
</evidence>
<dbReference type="SUPFAM" id="SSF47031">
    <property type="entry name" value="Second domain of FERM"/>
    <property type="match status" value="1"/>
</dbReference>
<sequence length="2299" mass="261856">MDGYLDEEYFNPVEDMITLPVLTEESLLLNLKLRYQKKQIYTYTGSILVAVNPYEILPIYTADIVKQYFAKPRTANTPHIFAVADAAYTNMMEEGKNQSLIISGESGAGKTESTKLIIQYLAARTNRHSQVEQMIVESSPILEAFGNAKTIRNNNSSRFGKFIEIQFNKEGHISGARIINYLLEKSRISHQADSERNYHIFYQLLAGADQELKEKLKLGEPEDYHYLNQSGCIRIDNINDVEDFEHVKYAMNVLGLPEDKQTTIFSIISAVLHLGNIQFEKSEKTQGAEGSEVSNKDSLKIVAQLLNVDPAKLESCLTIRHVLIRGQNFVIPLKVNEAEDTRDALSKALYGNVFNWLVTFINSRIHKPQKNSTFIGVLDIFGFENFKKNSFEQFCINFANEKLQQHFNQHIFKLEQEEYEKEKINWSKIVYNDNQECLDLIEKRPLGILSLLDEESRFPQATDLTYLEKLHVNHEKHPYYEKPRRSKTTFVVKHYAGEVAYDTSGFLDKNKDTVSDDLLGLLQGCKNKFIVDLFTPPKESGDDDDKQRGTKKTTAGMQFKTQLQSLINILSATQPHYVRCIKPNSTKEPSAFDHELIQAQLRYAGMMETIRIRKLGYPIRHGHKEFRDRYLILDYRARSADHRQTCAGLINLLNSAPGIDKEEWQLGHTKVFIRDKQYHQLEEMRKQKLLSRVVLIQSVWRMYRHKKRYQVLRNSAKLVETAMRSHVARREFFEQREAVQKIKGFFKMVEAQKRFKFLKENIAVIQNHCRSFVQRKETRNAVVLKRDRNKRMEEIQREKDEEERKRKEKEERERQEKEDQEKAVEDKKKFQEEQKRKEEELRSKREEEEQKKLEEKKNQLKELNQMDELSSIERMLKEQQDKNINELDNFVNSLEAFSFEGGVDDSQPYSYNHKMYEMSPDALDKISITDLLQGLKQTVRSVTKFEVDDSKFDLPPGIENVLKRIPPPQSTNKKPIQFTPEESTVENNEPVDDSSANITPESVESPIPSQSFTGLPPPPSFDLGDLPPPPTSSSFNDIGELPPPPSFDFDMIDPVLGLPPPPPAASSSEGTSGTSSPGASSTTGASSASPQITNPLTQELPELLQDEEISLYSFYEYANKNFNSEKLKQKEDIFSYQKSHIKSSLLVHADSEQTKLSVEIFSKVLHYMTSNPLLSKKDPSDFYSPVKFILTKGLSTETLRDEIYCQLIKQSTSNPIQDLNIRVWELIHFCCATFPPTRKLMKYFVSYLKSTIKQADVAKSIKDSAQSSYRVLQRFNLNGNRKQVPSVSELESIKECRPIFVRIIATDGSLKGLHIDSATTCSEASNDLSQRTRLRPNSKDNGFSILESFNGIERDIAPSDKICDVLSKVENLQATLSSKIQINFKLVFKKRLFFEEISSVPALESEFYVHQLYNDLFNPNFCKDQDLQITIGSLRLQAESFDYTDDIKNWLPGNGRGKYFTTEIEKTRFDDFIAKYKTHKGKSQDAAKKEMSDLLFKHPLANQSLLACEHQLEASPYPKQFVLALNTHGINIFDPATGKAIESVKYSTQSQNIKSTEKSFTIALENKQQLEIFTVDVSKGLSLIKEYSLFLKNNAKYARALRDYNVSDSTLLAFKRNDIITITFKDQENKWYIGSLNGKEGSFPVDHVEILLTDSPPPTPTLTIEKTPISGQSSSSSTPSSATPPMMSSPMMPPPPALNIENLPSLNGSGSNIPPPPALSSSPTMGMPPPPPLSSSPTMGMPPPPPMLSTPPSMPNTPPISRASIRMSVNPLSNSSDDQDDPSKRLTTTPALGSDSPLLQWASTRFRSFKRAATLNATATLKRKAPIDPNVALYFNKDTIKESLIESLDVKQSKKSVKNFSEIMMWMGDYPIPKGQTASSVIQSIVARGLENHELRDEIYCQAYRQTNRNPKIESTKKGFELIYFLAISFSPSDSLMQPFMEQLMSRNLAIQSAQPQLASIIAACIEKLESHPIASYQQRKKGPSASEIQSFRGSIDSGDISTCKIRFVDQSTKLAKISTYTTIREVTETVCKQYGISQQSIKMFGLCGVNETAGISKVLSESDMVYDVLTRWEQSEEKGEFYFQVRRRFFLDDVNKILEQEHLWTDDDISFELTFVQIRDEWMRGLHSTLNEKDSAVAAAILIQLLYPNQSKLIFTKEIIRQALPDNIIAQQNIKFWISTVESQIFELVSQTPEYLKLMFIHLVGTKSSIFGCTLFSIQQKENPPKAWLAINKKGISIFDPHTKESKHFWTFQSISNVAFTDDTFVIMTGNLMKPIKQTFTTDEHSSIASVYQFYSST</sequence>
<evidence type="ECO:0000256" key="4">
    <source>
        <dbReference type="ARBA" id="ARBA00022468"/>
    </source>
</evidence>
<feature type="compositionally biased region" description="Polar residues" evidence="13">
    <location>
        <begin position="970"/>
        <end position="987"/>
    </location>
</feature>
<dbReference type="GO" id="GO:0051015">
    <property type="term" value="F:actin filament binding"/>
    <property type="evidence" value="ECO:0000318"/>
    <property type="project" value="GO_Central"/>
</dbReference>
<dbReference type="PROSITE" id="PS50200">
    <property type="entry name" value="RA"/>
    <property type="match status" value="1"/>
</dbReference>
<feature type="compositionally biased region" description="Pro residues" evidence="13">
    <location>
        <begin position="1015"/>
        <end position="1031"/>
    </location>
</feature>
<gene>
    <name evidence="19" type="ORF">DICPUDRAFT_52275</name>
</gene>
<dbReference type="GO" id="GO:0001891">
    <property type="term" value="C:phagocytic cup"/>
    <property type="evidence" value="ECO:0007669"/>
    <property type="project" value="EnsemblProtists"/>
</dbReference>
<feature type="domain" description="SH3" evidence="14">
    <location>
        <begin position="1593"/>
        <end position="1653"/>
    </location>
</feature>
<dbReference type="Gene3D" id="2.30.30.40">
    <property type="entry name" value="SH3 Domains"/>
    <property type="match status" value="1"/>
</dbReference>
<evidence type="ECO:0000256" key="9">
    <source>
        <dbReference type="ARBA" id="ARBA00023175"/>
    </source>
</evidence>
<dbReference type="Pfam" id="PF07653">
    <property type="entry name" value="SH3_2"/>
    <property type="match status" value="1"/>
</dbReference>
<evidence type="ECO:0000259" key="18">
    <source>
        <dbReference type="PROSITE" id="PS51456"/>
    </source>
</evidence>
<evidence type="ECO:0000256" key="13">
    <source>
        <dbReference type="SAM" id="MobiDB-lite"/>
    </source>
</evidence>
<feature type="compositionally biased region" description="Pro residues" evidence="13">
    <location>
        <begin position="1726"/>
        <end position="1758"/>
    </location>
</feature>
<dbReference type="EMBL" id="GL870947">
    <property type="protein sequence ID" value="EGC40078.1"/>
    <property type="molecule type" value="Genomic_DNA"/>
</dbReference>
<feature type="region of interest" description="Disordered" evidence="13">
    <location>
        <begin position="795"/>
        <end position="866"/>
    </location>
</feature>
<feature type="region of interest" description="Disordered" evidence="13">
    <location>
        <begin position="1652"/>
        <end position="1794"/>
    </location>
</feature>
<dbReference type="InterPro" id="IPR038185">
    <property type="entry name" value="MyTH4_dom_sf"/>
</dbReference>
<dbReference type="InterPro" id="IPR001609">
    <property type="entry name" value="Myosin_head_motor_dom-like"/>
</dbReference>
<dbReference type="InterPro" id="IPR036961">
    <property type="entry name" value="Kinesin_motor_dom_sf"/>
</dbReference>
<evidence type="ECO:0000256" key="5">
    <source>
        <dbReference type="ARBA" id="ARBA00022490"/>
    </source>
</evidence>
<dbReference type="FunCoup" id="F0Z7K7">
    <property type="interactions" value="3"/>
</dbReference>
<dbReference type="InterPro" id="IPR051724">
    <property type="entry name" value="Actin_motor_Myosin"/>
</dbReference>
<dbReference type="GO" id="GO:0046847">
    <property type="term" value="P:filopodium assembly"/>
    <property type="evidence" value="ECO:0007669"/>
    <property type="project" value="EnsemblProtists"/>
</dbReference>
<dbReference type="InterPro" id="IPR019749">
    <property type="entry name" value="Band_41_domain"/>
</dbReference>
<feature type="region of interest" description="Actin-binding" evidence="12">
    <location>
        <begin position="563"/>
        <end position="585"/>
    </location>
</feature>
<dbReference type="InterPro" id="IPR001452">
    <property type="entry name" value="SH3_domain"/>
</dbReference>
<dbReference type="SUPFAM" id="SSF52540">
    <property type="entry name" value="P-loop containing nucleoside triphosphate hydrolases"/>
    <property type="match status" value="1"/>
</dbReference>
<dbReference type="Gene3D" id="6.20.240.20">
    <property type="match status" value="1"/>
</dbReference>
<dbReference type="SUPFAM" id="SSF50044">
    <property type="entry name" value="SH3-domain"/>
    <property type="match status" value="1"/>
</dbReference>
<dbReference type="Proteomes" id="UP000001064">
    <property type="component" value="Unassembled WGS sequence"/>
</dbReference>
<evidence type="ECO:0000256" key="11">
    <source>
        <dbReference type="PROSITE-ProRule" id="PRU00192"/>
    </source>
</evidence>
<dbReference type="Gene3D" id="3.40.850.10">
    <property type="entry name" value="Kinesin motor domain"/>
    <property type="match status" value="1"/>
</dbReference>
<dbReference type="CDD" id="cd14883">
    <property type="entry name" value="MYSc_Myo22"/>
    <property type="match status" value="1"/>
</dbReference>
<dbReference type="InterPro" id="IPR035963">
    <property type="entry name" value="FERM_2"/>
</dbReference>
<protein>
    <submittedName>
        <fullName evidence="19">Class VII unconventional myosin</fullName>
    </submittedName>
</protein>
<feature type="compositionally biased region" description="Polar residues" evidence="13">
    <location>
        <begin position="1702"/>
        <end position="1712"/>
    </location>
</feature>
<dbReference type="GO" id="GO:0008017">
    <property type="term" value="F:microtubule binding"/>
    <property type="evidence" value="ECO:0007669"/>
    <property type="project" value="EnsemblProtists"/>
</dbReference>
<dbReference type="SUPFAM" id="SSF50729">
    <property type="entry name" value="PH domain-like"/>
    <property type="match status" value="1"/>
</dbReference>
<dbReference type="Pfam" id="PF22406">
    <property type="entry name" value="DdMyo7_FERM"/>
    <property type="match status" value="1"/>
</dbReference>
<feature type="domain" description="FERM" evidence="15">
    <location>
        <begin position="2002"/>
        <end position="2299"/>
    </location>
</feature>
<dbReference type="InterPro" id="IPR027417">
    <property type="entry name" value="P-loop_NTPase"/>
</dbReference>
<keyword evidence="3 11" id="KW-0728">SH3 domain</keyword>
<dbReference type="InterPro" id="IPR029071">
    <property type="entry name" value="Ubiquitin-like_domsf"/>
</dbReference>
<evidence type="ECO:0000313" key="20">
    <source>
        <dbReference type="Proteomes" id="UP000001064"/>
    </source>
</evidence>
<dbReference type="GO" id="GO:0005524">
    <property type="term" value="F:ATP binding"/>
    <property type="evidence" value="ECO:0007669"/>
    <property type="project" value="UniProtKB-UniRule"/>
</dbReference>
<dbReference type="SUPFAM" id="SSF54236">
    <property type="entry name" value="Ubiquitin-like"/>
    <property type="match status" value="2"/>
</dbReference>
<dbReference type="GO" id="GO:0005829">
    <property type="term" value="C:cytosol"/>
    <property type="evidence" value="ECO:0007669"/>
    <property type="project" value="EnsemblProtists"/>
</dbReference>
<feature type="compositionally biased region" description="Polar residues" evidence="13">
    <location>
        <begin position="994"/>
        <end position="1013"/>
    </location>
</feature>
<keyword evidence="20" id="KW-1185">Reference proteome</keyword>
<dbReference type="PROSITE" id="PS51456">
    <property type="entry name" value="MYOSIN_MOTOR"/>
    <property type="match status" value="1"/>
</dbReference>
<dbReference type="SMART" id="SM00139">
    <property type="entry name" value="MyTH4"/>
    <property type="match status" value="2"/>
</dbReference>
<evidence type="ECO:0000256" key="6">
    <source>
        <dbReference type="ARBA" id="ARBA00022741"/>
    </source>
</evidence>
<dbReference type="OMA" id="TGFQGRC"/>
<dbReference type="eggNOG" id="KOG4229">
    <property type="taxonomic scope" value="Eukaryota"/>
</dbReference>
<keyword evidence="8 12" id="KW-0518">Myosin</keyword>
<comment type="similarity">
    <text evidence="2 12">Belongs to the TRAFAC class myosin-kinesin ATPase superfamily. Myosin family.</text>
</comment>
<feature type="domain" description="Myosin motor" evidence="18">
    <location>
        <begin position="11"/>
        <end position="686"/>
    </location>
</feature>
<dbReference type="GO" id="GO:0016459">
    <property type="term" value="C:myosin complex"/>
    <property type="evidence" value="ECO:0007669"/>
    <property type="project" value="UniProtKB-KW"/>
</dbReference>
<feature type="binding site" evidence="12">
    <location>
        <begin position="104"/>
        <end position="111"/>
    </location>
    <ligand>
        <name>ATP</name>
        <dbReference type="ChEBI" id="CHEBI:30616"/>
    </ligand>
</feature>
<dbReference type="GO" id="GO:0015629">
    <property type="term" value="C:actin cytoskeleton"/>
    <property type="evidence" value="ECO:0000318"/>
    <property type="project" value="GO_Central"/>
</dbReference>
<dbReference type="SMART" id="SM00295">
    <property type="entry name" value="B41"/>
    <property type="match status" value="1"/>
</dbReference>
<dbReference type="FunFam" id="3.10.20.90:FF:000701">
    <property type="entry name" value="Myosin-G heavy chain"/>
    <property type="match status" value="1"/>
</dbReference>
<dbReference type="Gene3D" id="1.20.5.190">
    <property type="match status" value="1"/>
</dbReference>
<name>F0Z7K7_DICPU</name>
<dbReference type="GO" id="GO:0016020">
    <property type="term" value="C:membrane"/>
    <property type="evidence" value="ECO:0000318"/>
    <property type="project" value="GO_Central"/>
</dbReference>
<dbReference type="Pfam" id="PF21989">
    <property type="entry name" value="RA_2"/>
    <property type="match status" value="2"/>
</dbReference>
<evidence type="ECO:0000256" key="8">
    <source>
        <dbReference type="ARBA" id="ARBA00023123"/>
    </source>
</evidence>
<evidence type="ECO:0000256" key="1">
    <source>
        <dbReference type="ARBA" id="ARBA00004496"/>
    </source>
</evidence>
<dbReference type="Pfam" id="PF02174">
    <property type="entry name" value="IRS"/>
    <property type="match status" value="1"/>
</dbReference>
<dbReference type="PROSITE" id="PS50002">
    <property type="entry name" value="SH3"/>
    <property type="match status" value="1"/>
</dbReference>
<feature type="compositionally biased region" description="Low complexity" evidence="13">
    <location>
        <begin position="1673"/>
        <end position="1690"/>
    </location>
</feature>
<evidence type="ECO:0000256" key="2">
    <source>
        <dbReference type="ARBA" id="ARBA00008314"/>
    </source>
</evidence>
<dbReference type="SMART" id="SM00326">
    <property type="entry name" value="SH3"/>
    <property type="match status" value="1"/>
</dbReference>
<dbReference type="Gene3D" id="3.10.20.90">
    <property type="entry name" value="Phosphatidylinositol 3-kinase Catalytic Subunit, Chain A, domain 1"/>
    <property type="match status" value="2"/>
</dbReference>
<dbReference type="Gene3D" id="2.30.29.30">
    <property type="entry name" value="Pleckstrin-homology domain (PH domain)/Phosphotyrosine-binding domain (PTB)"/>
    <property type="match status" value="1"/>
</dbReference>
<dbReference type="GO" id="GO:0031589">
    <property type="term" value="P:cell-substrate adhesion"/>
    <property type="evidence" value="ECO:0007669"/>
    <property type="project" value="EnsemblProtists"/>
</dbReference>
<dbReference type="InterPro" id="IPR000857">
    <property type="entry name" value="MyTH4_dom"/>
</dbReference>
<dbReference type="GO" id="GO:0005737">
    <property type="term" value="C:cytoplasm"/>
    <property type="evidence" value="ECO:0000318"/>
    <property type="project" value="GO_Central"/>
</dbReference>
<dbReference type="GO" id="GO:0005938">
    <property type="term" value="C:cell cortex"/>
    <property type="evidence" value="ECO:0007669"/>
    <property type="project" value="EnsemblProtists"/>
</dbReference>
<evidence type="ECO:0000256" key="10">
    <source>
        <dbReference type="ARBA" id="ARBA00023203"/>
    </source>
</evidence>
<keyword evidence="7 12" id="KW-0067">ATP-binding</keyword>
<evidence type="ECO:0000259" key="15">
    <source>
        <dbReference type="PROSITE" id="PS50057"/>
    </source>
</evidence>
<dbReference type="InterPro" id="IPR000159">
    <property type="entry name" value="RA_dom"/>
</dbReference>